<dbReference type="EMBL" id="RKKU01000024">
    <property type="protein sequence ID" value="ROZ82115.1"/>
    <property type="molecule type" value="Genomic_DNA"/>
</dbReference>
<comment type="caution">
    <text evidence="1">The sequence shown here is derived from an EMBL/GenBank/DDBJ whole genome shotgun (WGS) entry which is preliminary data.</text>
</comment>
<reference evidence="1 2" key="1">
    <citation type="submission" date="2018-11" db="EMBL/GenBank/DDBJ databases">
        <authorList>
            <person name="Jang G.I."/>
            <person name="Hwang C.Y."/>
        </authorList>
    </citation>
    <scope>NUCLEOTIDE SEQUENCE [LARGE SCALE GENOMIC DNA]</scope>
    <source>
        <strain evidence="1 2">SSM26</strain>
    </source>
</reference>
<evidence type="ECO:0000313" key="1">
    <source>
        <dbReference type="EMBL" id="ROZ82115.1"/>
    </source>
</evidence>
<name>A0ABX9XJ00_9PSED</name>
<sequence length="99" mass="10658">MSRLTLSHNSLNLLPTHVRTTGTFRHRLIRPGASGNSVSIEAALTTEHTDRHLNISVRIEGTTNSLSIPKTGVRDLVRKAQAFIEACANGTLDTAQVAA</sequence>
<keyword evidence="2" id="KW-1185">Reference proteome</keyword>
<protein>
    <recommendedName>
        <fullName evidence="3">DUF3509 domain-containing protein</fullName>
    </recommendedName>
</protein>
<gene>
    <name evidence="1" type="ORF">EF096_15760</name>
</gene>
<evidence type="ECO:0000313" key="2">
    <source>
        <dbReference type="Proteomes" id="UP000275199"/>
    </source>
</evidence>
<proteinExistence type="predicted"/>
<dbReference type="RefSeq" id="WP_123890747.1">
    <property type="nucleotide sequence ID" value="NZ_RKKU01000024.1"/>
</dbReference>
<dbReference type="Proteomes" id="UP000275199">
    <property type="component" value="Unassembled WGS sequence"/>
</dbReference>
<organism evidence="1 2">
    <name type="scientific">Pseudomonas neustonica</name>
    <dbReference type="NCBI Taxonomy" id="2487346"/>
    <lineage>
        <taxon>Bacteria</taxon>
        <taxon>Pseudomonadati</taxon>
        <taxon>Pseudomonadota</taxon>
        <taxon>Gammaproteobacteria</taxon>
        <taxon>Pseudomonadales</taxon>
        <taxon>Pseudomonadaceae</taxon>
        <taxon>Pseudomonas</taxon>
    </lineage>
</organism>
<evidence type="ECO:0008006" key="3">
    <source>
        <dbReference type="Google" id="ProtNLM"/>
    </source>
</evidence>
<accession>A0ABX9XJ00</accession>